<dbReference type="Gene3D" id="1.10.10.10">
    <property type="entry name" value="Winged helix-like DNA-binding domain superfamily/Winged helix DNA-binding domain"/>
    <property type="match status" value="1"/>
</dbReference>
<name>A0A8T4GEZ7_9EURY</name>
<dbReference type="EMBL" id="JAGGKQ010000011">
    <property type="protein sequence ID" value="MBP1922726.1"/>
    <property type="molecule type" value="Genomic_DNA"/>
</dbReference>
<sequence>MSDDGPGTREVAHRLFAAEFDDASLSYSESDEERAPNYVVTPTGARVNRLFVAGVLTEVERVNDETSRGRVVDPSAAFVTYAGQYQPDEAAFLERAGPPTFVALTGKARTFEPEDSDRVFTSVRPESLNEVDADVRDRWVVSAAEATLDRLAVLARALDSDLRGEELRAALESGGASASLAAGIPKAIDHYGTSTAYVEAIRRLAVDALELIAGDREEVRTPDIAPGEGGDASVGALPDTDVRIATDAPATHVDSESLDESGEEPEVVDDEDAGRADDEGLDGLNDDGLGGDDGLDDDSDAAVPAAETATGDETEVMTGTEAGSTEAGSTEAGSTEAGSTEAGSTGTEPTLDAIDDGSDDFGDDEVGAFDDSEGSDGSDMLGDTGGNDSGLGDFDDGSAEPDLDDGLDAETEDGEGSTADADAASEMYELDDEEREEIESEFGTDFSTGGEVGDPGEADIDVPDPEELSETPDPGETAETPGTDPGDADGDTGGDADDSDGDADDSDTGEDDDIDLEAAAVETMTDLDDGEGADRAAVVEAVASEHGADESDVDDAIRDALMSGKCYEPADGVLKPI</sequence>
<feature type="compositionally biased region" description="Acidic residues" evidence="1">
    <location>
        <begin position="353"/>
        <end position="376"/>
    </location>
</feature>
<dbReference type="Proteomes" id="UP000823588">
    <property type="component" value="Unassembled WGS sequence"/>
</dbReference>
<dbReference type="OrthoDB" id="214631at2157"/>
<gene>
    <name evidence="2" type="ORF">J2751_001740</name>
</gene>
<feature type="compositionally biased region" description="Acidic residues" evidence="1">
    <location>
        <begin position="279"/>
        <end position="300"/>
    </location>
</feature>
<comment type="caution">
    <text evidence="2">The sequence shown here is derived from an EMBL/GenBank/DDBJ whole genome shotgun (WGS) entry which is preliminary data.</text>
</comment>
<protein>
    <submittedName>
        <fullName evidence="2">RPA family protein</fullName>
    </submittedName>
</protein>
<feature type="compositionally biased region" description="Acidic residues" evidence="1">
    <location>
        <begin position="486"/>
        <end position="514"/>
    </location>
</feature>
<feature type="region of interest" description="Disordered" evidence="1">
    <location>
        <begin position="249"/>
        <end position="514"/>
    </location>
</feature>
<evidence type="ECO:0000313" key="3">
    <source>
        <dbReference type="Proteomes" id="UP000823588"/>
    </source>
</evidence>
<feature type="compositionally biased region" description="Polar residues" evidence="1">
    <location>
        <begin position="321"/>
        <end position="348"/>
    </location>
</feature>
<dbReference type="AlphaFoldDB" id="A0A8T4GEZ7"/>
<feature type="compositionally biased region" description="Acidic residues" evidence="1">
    <location>
        <begin position="428"/>
        <end position="442"/>
    </location>
</feature>
<feature type="compositionally biased region" description="Acidic residues" evidence="1">
    <location>
        <begin position="256"/>
        <end position="272"/>
    </location>
</feature>
<feature type="compositionally biased region" description="Acidic residues" evidence="1">
    <location>
        <begin position="393"/>
        <end position="415"/>
    </location>
</feature>
<organism evidence="2 3">
    <name type="scientific">Halorubrum alkaliphilum</name>
    <dbReference type="NCBI Taxonomy" id="261290"/>
    <lineage>
        <taxon>Archaea</taxon>
        <taxon>Methanobacteriati</taxon>
        <taxon>Methanobacteriota</taxon>
        <taxon>Stenosarchaea group</taxon>
        <taxon>Halobacteria</taxon>
        <taxon>Halobacteriales</taxon>
        <taxon>Haloferacaceae</taxon>
        <taxon>Halorubrum</taxon>
    </lineage>
</organism>
<proteinExistence type="predicted"/>
<accession>A0A8T4GEZ7</accession>
<dbReference type="InterPro" id="IPR036388">
    <property type="entry name" value="WH-like_DNA-bd_sf"/>
</dbReference>
<evidence type="ECO:0000256" key="1">
    <source>
        <dbReference type="SAM" id="MobiDB-lite"/>
    </source>
</evidence>
<dbReference type="RefSeq" id="WP_209485147.1">
    <property type="nucleotide sequence ID" value="NZ_JAGGKQ010000011.1"/>
</dbReference>
<evidence type="ECO:0000313" key="2">
    <source>
        <dbReference type="EMBL" id="MBP1922726.1"/>
    </source>
</evidence>
<keyword evidence="3" id="KW-1185">Reference proteome</keyword>
<feature type="compositionally biased region" description="Acidic residues" evidence="1">
    <location>
        <begin position="454"/>
        <end position="470"/>
    </location>
</feature>
<reference evidence="2" key="1">
    <citation type="submission" date="2021-03" db="EMBL/GenBank/DDBJ databases">
        <title>Genomic Encyclopedia of Type Strains, Phase IV (KMG-IV): sequencing the most valuable type-strain genomes for metagenomic binning, comparative biology and taxonomic classification.</title>
        <authorList>
            <person name="Goeker M."/>
        </authorList>
    </citation>
    <scope>NUCLEOTIDE SEQUENCE</scope>
    <source>
        <strain evidence="2">DSM 23564</strain>
    </source>
</reference>